<dbReference type="Proteomes" id="UP001296967">
    <property type="component" value="Unassembled WGS sequence"/>
</dbReference>
<reference evidence="1" key="2">
    <citation type="journal article" date="2020" name="Microorganisms">
        <title>Osmotic Adaptation and Compatible Solute Biosynthesis of Phototrophic Bacteria as Revealed from Genome Analyses.</title>
        <authorList>
            <person name="Imhoff J.F."/>
            <person name="Rahn T."/>
            <person name="Kunzel S."/>
            <person name="Keller A."/>
            <person name="Neulinger S.C."/>
        </authorList>
    </citation>
    <scope>NUCLEOTIDE SEQUENCE</scope>
    <source>
        <strain evidence="1">DSM 4395</strain>
    </source>
</reference>
<protein>
    <submittedName>
        <fullName evidence="1">Uncharacterized protein</fullName>
    </submittedName>
</protein>
<sequence length="63" mass="7253">MRQRLVADDLAQRELHDVVQPLQQSPIAGMTLVLEQDVNVERDRLIDKRFGPRAADETRSILE</sequence>
<gene>
    <name evidence="1" type="ORF">CCR82_05315</name>
</gene>
<accession>A0AAJ0UEP7</accession>
<dbReference type="AlphaFoldDB" id="A0AAJ0UEP7"/>
<keyword evidence="2" id="KW-1185">Reference proteome</keyword>
<proteinExistence type="predicted"/>
<reference evidence="1" key="1">
    <citation type="submission" date="2017-05" db="EMBL/GenBank/DDBJ databases">
        <authorList>
            <person name="Imhoff J.F."/>
            <person name="Rahn T."/>
            <person name="Kuenzel S."/>
            <person name="Neulinger S.C."/>
        </authorList>
    </citation>
    <scope>NUCLEOTIDE SEQUENCE</scope>
    <source>
        <strain evidence="1">DSM 4395</strain>
    </source>
</reference>
<evidence type="ECO:0000313" key="1">
    <source>
        <dbReference type="EMBL" id="MBK5929961.1"/>
    </source>
</evidence>
<comment type="caution">
    <text evidence="1">The sequence shown here is derived from an EMBL/GenBank/DDBJ whole genome shotgun (WGS) entry which is preliminary data.</text>
</comment>
<dbReference type="EMBL" id="NHSF01000032">
    <property type="protein sequence ID" value="MBK5929961.1"/>
    <property type="molecule type" value="Genomic_DNA"/>
</dbReference>
<organism evidence="1 2">
    <name type="scientific">Halochromatium salexigens</name>
    <name type="common">Chromatium salexigens</name>
    <dbReference type="NCBI Taxonomy" id="49447"/>
    <lineage>
        <taxon>Bacteria</taxon>
        <taxon>Pseudomonadati</taxon>
        <taxon>Pseudomonadota</taxon>
        <taxon>Gammaproteobacteria</taxon>
        <taxon>Chromatiales</taxon>
        <taxon>Chromatiaceae</taxon>
        <taxon>Halochromatium</taxon>
    </lineage>
</organism>
<name>A0AAJ0UEP7_HALSE</name>
<evidence type="ECO:0000313" key="2">
    <source>
        <dbReference type="Proteomes" id="UP001296967"/>
    </source>
</evidence>